<evidence type="ECO:0000259" key="8">
    <source>
        <dbReference type="PROSITE" id="PS50928"/>
    </source>
</evidence>
<evidence type="ECO:0000313" key="9">
    <source>
        <dbReference type="EMBL" id="RIE03694.1"/>
    </source>
</evidence>
<dbReference type="SUPFAM" id="SSF161098">
    <property type="entry name" value="MetI-like"/>
    <property type="match status" value="1"/>
</dbReference>
<feature type="transmembrane region" description="Helical" evidence="7">
    <location>
        <begin position="21"/>
        <end position="48"/>
    </location>
</feature>
<accession>A0A398CXI4</accession>
<dbReference type="GO" id="GO:0055085">
    <property type="term" value="P:transmembrane transport"/>
    <property type="evidence" value="ECO:0007669"/>
    <property type="project" value="InterPro"/>
</dbReference>
<comment type="subcellular location">
    <subcellularLocation>
        <location evidence="1 7">Cell membrane</location>
        <topology evidence="1 7">Multi-pass membrane protein</topology>
    </subcellularLocation>
</comment>
<evidence type="ECO:0000313" key="10">
    <source>
        <dbReference type="Proteomes" id="UP000266340"/>
    </source>
</evidence>
<dbReference type="Gene3D" id="1.10.3720.10">
    <property type="entry name" value="MetI-like"/>
    <property type="match status" value="1"/>
</dbReference>
<dbReference type="OrthoDB" id="9785836at2"/>
<dbReference type="GO" id="GO:0005886">
    <property type="term" value="C:plasma membrane"/>
    <property type="evidence" value="ECO:0007669"/>
    <property type="project" value="UniProtKB-SubCell"/>
</dbReference>
<dbReference type="Pfam" id="PF00528">
    <property type="entry name" value="BPD_transp_1"/>
    <property type="match status" value="1"/>
</dbReference>
<dbReference type="PROSITE" id="PS50928">
    <property type="entry name" value="ABC_TM1"/>
    <property type="match status" value="1"/>
</dbReference>
<dbReference type="InterPro" id="IPR000515">
    <property type="entry name" value="MetI-like"/>
</dbReference>
<keyword evidence="3" id="KW-1003">Cell membrane</keyword>
<gene>
    <name evidence="9" type="ORF">D3H35_10370</name>
</gene>
<evidence type="ECO:0000256" key="5">
    <source>
        <dbReference type="ARBA" id="ARBA00022989"/>
    </source>
</evidence>
<feature type="transmembrane region" description="Helical" evidence="7">
    <location>
        <begin position="180"/>
        <end position="196"/>
    </location>
</feature>
<evidence type="ECO:0000256" key="7">
    <source>
        <dbReference type="RuleBase" id="RU363032"/>
    </source>
</evidence>
<keyword evidence="2 7" id="KW-0813">Transport</keyword>
<feature type="transmembrane region" description="Helical" evidence="7">
    <location>
        <begin position="83"/>
        <end position="105"/>
    </location>
</feature>
<dbReference type="Proteomes" id="UP000266340">
    <property type="component" value="Unassembled WGS sequence"/>
</dbReference>
<evidence type="ECO:0000256" key="1">
    <source>
        <dbReference type="ARBA" id="ARBA00004651"/>
    </source>
</evidence>
<proteinExistence type="inferred from homology"/>
<feature type="transmembrane region" description="Helical" evidence="7">
    <location>
        <begin position="117"/>
        <end position="138"/>
    </location>
</feature>
<keyword evidence="5 7" id="KW-1133">Transmembrane helix</keyword>
<dbReference type="RefSeq" id="WP_119149066.1">
    <property type="nucleotide sequence ID" value="NZ_JBHSOV010000021.1"/>
</dbReference>
<name>A0A398CXI4_9BACL</name>
<feature type="domain" description="ABC transmembrane type-1" evidence="8">
    <location>
        <begin position="81"/>
        <end position="298"/>
    </location>
</feature>
<comment type="similarity">
    <text evidence="7">Belongs to the binding-protein-dependent transport system permease family.</text>
</comment>
<feature type="transmembrane region" description="Helical" evidence="7">
    <location>
        <begin position="277"/>
        <end position="299"/>
    </location>
</feature>
<comment type="caution">
    <text evidence="9">The sequence shown here is derived from an EMBL/GenBank/DDBJ whole genome shotgun (WGS) entry which is preliminary data.</text>
</comment>
<keyword evidence="10" id="KW-1185">Reference proteome</keyword>
<organism evidence="9 10">
    <name type="scientific">Cohnella faecalis</name>
    <dbReference type="NCBI Taxonomy" id="2315694"/>
    <lineage>
        <taxon>Bacteria</taxon>
        <taxon>Bacillati</taxon>
        <taxon>Bacillota</taxon>
        <taxon>Bacilli</taxon>
        <taxon>Bacillales</taxon>
        <taxon>Paenibacillaceae</taxon>
        <taxon>Cohnella</taxon>
    </lineage>
</organism>
<dbReference type="EMBL" id="QXJM01000032">
    <property type="protein sequence ID" value="RIE03694.1"/>
    <property type="molecule type" value="Genomic_DNA"/>
</dbReference>
<dbReference type="InterPro" id="IPR035906">
    <property type="entry name" value="MetI-like_sf"/>
</dbReference>
<sequence>MKPLAKIGRGVSRFWLSQSPLYMMLLPGMLLLFLFSYMPMFGLVMAFTDFKPRLGFFGSPYVGLKWFDYLFNSSPDFSQVLTNTIVISLLKIAFGTAASLVFALLLNEAVVKWFKSAVQTITYLPNFLSWVVVGGMFIDILSQDGIINRILHAFGSPGVFFLGSNHWFRSVIVATDVWKNFGFGAVLYIAAIASINRDLYEACVVDGGGRFQQMRHVTLPGIMPTLIMLTTLNLGQIMNAMNGGQDQILVLYNPSVYETGDILDTFAYRTGIIDVQYSFATAVGLFKSVVGLVLIVSANRLSIKYASRRIF</sequence>
<feature type="transmembrane region" description="Helical" evidence="7">
    <location>
        <begin position="217"/>
        <end position="238"/>
    </location>
</feature>
<reference evidence="9 10" key="1">
    <citation type="submission" date="2018-09" db="EMBL/GenBank/DDBJ databases">
        <title>Cohnella cavernae sp. nov., isolated from a karst cave.</title>
        <authorList>
            <person name="Zhu H."/>
        </authorList>
    </citation>
    <scope>NUCLEOTIDE SEQUENCE [LARGE SCALE GENOMIC DNA]</scope>
    <source>
        <strain evidence="9 10">K2E09-144</strain>
    </source>
</reference>
<keyword evidence="4 7" id="KW-0812">Transmembrane</keyword>
<evidence type="ECO:0000256" key="2">
    <source>
        <dbReference type="ARBA" id="ARBA00022448"/>
    </source>
</evidence>
<dbReference type="AlphaFoldDB" id="A0A398CXI4"/>
<dbReference type="PANTHER" id="PTHR43227:SF11">
    <property type="entry name" value="BLL4140 PROTEIN"/>
    <property type="match status" value="1"/>
</dbReference>
<dbReference type="CDD" id="cd06261">
    <property type="entry name" value="TM_PBP2"/>
    <property type="match status" value="1"/>
</dbReference>
<dbReference type="InterPro" id="IPR050809">
    <property type="entry name" value="UgpAE/MalFG_permease"/>
</dbReference>
<evidence type="ECO:0000256" key="4">
    <source>
        <dbReference type="ARBA" id="ARBA00022692"/>
    </source>
</evidence>
<evidence type="ECO:0000256" key="3">
    <source>
        <dbReference type="ARBA" id="ARBA00022475"/>
    </source>
</evidence>
<keyword evidence="6 7" id="KW-0472">Membrane</keyword>
<protein>
    <submittedName>
        <fullName evidence="9">Sugar ABC transporter permease</fullName>
    </submittedName>
</protein>
<evidence type="ECO:0000256" key="6">
    <source>
        <dbReference type="ARBA" id="ARBA00023136"/>
    </source>
</evidence>
<dbReference type="PANTHER" id="PTHR43227">
    <property type="entry name" value="BLL4140 PROTEIN"/>
    <property type="match status" value="1"/>
</dbReference>